<organism evidence="5 6">
    <name type="scientific">Dickeya fangzhongdai</name>
    <dbReference type="NCBI Taxonomy" id="1778540"/>
    <lineage>
        <taxon>Bacteria</taxon>
        <taxon>Pseudomonadati</taxon>
        <taxon>Pseudomonadota</taxon>
        <taxon>Gammaproteobacteria</taxon>
        <taxon>Enterobacterales</taxon>
        <taxon>Pectobacteriaceae</taxon>
        <taxon>Dickeya</taxon>
    </lineage>
</organism>
<dbReference type="SUPFAM" id="SSF46785">
    <property type="entry name" value="Winged helix' DNA-binding domain"/>
    <property type="match status" value="1"/>
</dbReference>
<protein>
    <submittedName>
        <fullName evidence="5">LysR family transcriptional regulator</fullName>
    </submittedName>
</protein>
<reference evidence="6" key="1">
    <citation type="journal article" date="2018" name="Genome Announc.">
        <title>Complete genome sequence of a Dickeya fangzhongdai type strain causing bleeding canker of pear tree trunks.</title>
        <authorList>
            <person name="Zhao Y."/>
            <person name="Tian Y."/>
            <person name="Li X."/>
            <person name="Hu B."/>
        </authorList>
    </citation>
    <scope>NUCLEOTIDE SEQUENCE [LARGE SCALE GENOMIC DNA]</scope>
    <source>
        <strain evidence="6">DSM 101947</strain>
    </source>
</reference>
<keyword evidence="3" id="KW-0238">DNA-binding</keyword>
<dbReference type="EMBL" id="CP025003">
    <property type="protein sequence ID" value="ATZ96637.1"/>
    <property type="molecule type" value="Genomic_DNA"/>
</dbReference>
<keyword evidence="4" id="KW-0804">Transcription</keyword>
<dbReference type="RefSeq" id="WP_038920945.1">
    <property type="nucleotide sequence ID" value="NZ_BMJF01000001.1"/>
</dbReference>
<accession>A0A2K8QT10</accession>
<dbReference type="InterPro" id="IPR000847">
    <property type="entry name" value="LysR_HTH_N"/>
</dbReference>
<evidence type="ECO:0000313" key="6">
    <source>
        <dbReference type="Proteomes" id="UP000231901"/>
    </source>
</evidence>
<evidence type="ECO:0000256" key="1">
    <source>
        <dbReference type="ARBA" id="ARBA00009437"/>
    </source>
</evidence>
<dbReference type="InterPro" id="IPR005119">
    <property type="entry name" value="LysR_subst-bd"/>
</dbReference>
<dbReference type="PANTHER" id="PTHR30537:SF35">
    <property type="entry name" value="TRANSCRIPTIONAL REGULATORY PROTEIN"/>
    <property type="match status" value="1"/>
</dbReference>
<gene>
    <name evidence="5" type="ORF">CVE23_10030</name>
</gene>
<dbReference type="InterPro" id="IPR058163">
    <property type="entry name" value="LysR-type_TF_proteobact-type"/>
</dbReference>
<dbReference type="GeneID" id="66564668"/>
<dbReference type="GO" id="GO:0006351">
    <property type="term" value="P:DNA-templated transcription"/>
    <property type="evidence" value="ECO:0007669"/>
    <property type="project" value="TreeGrafter"/>
</dbReference>
<dbReference type="KEGG" id="dfn:CVE23_10030"/>
<dbReference type="AlphaFoldDB" id="A0A2K8QT10"/>
<dbReference type="SUPFAM" id="SSF53850">
    <property type="entry name" value="Periplasmic binding protein-like II"/>
    <property type="match status" value="1"/>
</dbReference>
<keyword evidence="2" id="KW-0805">Transcription regulation</keyword>
<dbReference type="FunFam" id="3.40.190.290:FF:000001">
    <property type="entry name" value="Transcriptional regulator, LysR family"/>
    <property type="match status" value="1"/>
</dbReference>
<sequence>MDRITAARVFVAITEQGSLTGAAQALEMSRAMVTRYLAEMERWAEARLLHRSTRQLSLTGEGETALRHCRELLAVSQKLEMPSRGRKEPSGLLRLTCSPSLAQTTLVAAITAYLRRYPKTAIDLQVASHTLNLIEERIDLAIRITSQLDSGLIARRLGGCPSVVCAAPSYLAVHGTPQRVEDLAVHNCLTYSFFGKSLWRFTCKGEAVAIPVSGSFSANDSLMLLEAALNGAGVSLQPVYSVTDLIASKRLIALFPEAQPQELDIYAVYHSRERMPPALRALVDFLAEWFDSNLEWKRVSRR</sequence>
<evidence type="ECO:0000313" key="5">
    <source>
        <dbReference type="EMBL" id="ATZ96637.1"/>
    </source>
</evidence>
<proteinExistence type="inferred from homology"/>
<dbReference type="PANTHER" id="PTHR30537">
    <property type="entry name" value="HTH-TYPE TRANSCRIPTIONAL REGULATOR"/>
    <property type="match status" value="1"/>
</dbReference>
<name>A0A2K8QT10_9GAMM</name>
<evidence type="ECO:0000256" key="4">
    <source>
        <dbReference type="ARBA" id="ARBA00023163"/>
    </source>
</evidence>
<dbReference type="OrthoDB" id="9786526at2"/>
<dbReference type="GO" id="GO:0003700">
    <property type="term" value="F:DNA-binding transcription factor activity"/>
    <property type="evidence" value="ECO:0007669"/>
    <property type="project" value="InterPro"/>
</dbReference>
<dbReference type="InterPro" id="IPR036388">
    <property type="entry name" value="WH-like_DNA-bd_sf"/>
</dbReference>
<evidence type="ECO:0000256" key="2">
    <source>
        <dbReference type="ARBA" id="ARBA00023015"/>
    </source>
</evidence>
<dbReference type="Pfam" id="PF03466">
    <property type="entry name" value="LysR_substrate"/>
    <property type="match status" value="1"/>
</dbReference>
<dbReference type="Gene3D" id="3.40.190.290">
    <property type="match status" value="1"/>
</dbReference>
<dbReference type="Proteomes" id="UP000231901">
    <property type="component" value="Chromosome"/>
</dbReference>
<keyword evidence="6" id="KW-1185">Reference proteome</keyword>
<dbReference type="PROSITE" id="PS50931">
    <property type="entry name" value="HTH_LYSR"/>
    <property type="match status" value="1"/>
</dbReference>
<evidence type="ECO:0000256" key="3">
    <source>
        <dbReference type="ARBA" id="ARBA00023125"/>
    </source>
</evidence>
<dbReference type="Pfam" id="PF00126">
    <property type="entry name" value="HTH_1"/>
    <property type="match status" value="1"/>
</dbReference>
<dbReference type="CDD" id="cd08422">
    <property type="entry name" value="PBP2_CrgA_like"/>
    <property type="match status" value="1"/>
</dbReference>
<dbReference type="InterPro" id="IPR036390">
    <property type="entry name" value="WH_DNA-bd_sf"/>
</dbReference>
<dbReference type="GO" id="GO:0043565">
    <property type="term" value="F:sequence-specific DNA binding"/>
    <property type="evidence" value="ECO:0007669"/>
    <property type="project" value="TreeGrafter"/>
</dbReference>
<comment type="similarity">
    <text evidence="1">Belongs to the LysR transcriptional regulatory family.</text>
</comment>
<dbReference type="Gene3D" id="1.10.10.10">
    <property type="entry name" value="Winged helix-like DNA-binding domain superfamily/Winged helix DNA-binding domain"/>
    <property type="match status" value="1"/>
</dbReference>